<dbReference type="AlphaFoldDB" id="A0A840A477"/>
<dbReference type="Proteomes" id="UP000530564">
    <property type="component" value="Unassembled WGS sequence"/>
</dbReference>
<evidence type="ECO:0000313" key="4">
    <source>
        <dbReference type="Proteomes" id="UP000530564"/>
    </source>
</evidence>
<comment type="caution">
    <text evidence="3">The sequence shown here is derived from an EMBL/GenBank/DDBJ whole genome shotgun (WGS) entry which is preliminary data.</text>
</comment>
<dbReference type="EMBL" id="JACIDK010000007">
    <property type="protein sequence ID" value="MBB3893114.1"/>
    <property type="molecule type" value="Genomic_DNA"/>
</dbReference>
<feature type="chain" id="PRO_5032340740" description="DUF2946 domain-containing protein" evidence="2">
    <location>
        <begin position="16"/>
        <end position="110"/>
    </location>
</feature>
<reference evidence="3 4" key="1">
    <citation type="submission" date="2020-08" db="EMBL/GenBank/DDBJ databases">
        <title>Genomic Encyclopedia of Type Strains, Phase IV (KMG-IV): sequencing the most valuable type-strain genomes for metagenomic binning, comparative biology and taxonomic classification.</title>
        <authorList>
            <person name="Goeker M."/>
        </authorList>
    </citation>
    <scope>NUCLEOTIDE SEQUENCE [LARGE SCALE GENOMIC DNA]</scope>
    <source>
        <strain evidence="3 4">DSM 21793</strain>
    </source>
</reference>
<keyword evidence="2" id="KW-0732">Signal</keyword>
<sequence>MALLAQALLPGAAMAAESLSTVRVELCTETGAKTVVIGADGQERKSGFAGLPCHDCLAASMAVVVTPELAVAPVAYAAVVVRHAAPARPLQPRARAPPRPPGQGPPSLNV</sequence>
<dbReference type="RefSeq" id="WP_343056215.1">
    <property type="nucleotide sequence ID" value="NZ_JACIDK010000007.1"/>
</dbReference>
<feature type="region of interest" description="Disordered" evidence="1">
    <location>
        <begin position="87"/>
        <end position="110"/>
    </location>
</feature>
<feature type="signal peptide" evidence="2">
    <location>
        <begin position="1"/>
        <end position="15"/>
    </location>
</feature>
<name>A0A840A477_9CAUL</name>
<evidence type="ECO:0000256" key="1">
    <source>
        <dbReference type="SAM" id="MobiDB-lite"/>
    </source>
</evidence>
<feature type="compositionally biased region" description="Pro residues" evidence="1">
    <location>
        <begin position="95"/>
        <end position="104"/>
    </location>
</feature>
<evidence type="ECO:0000256" key="2">
    <source>
        <dbReference type="SAM" id="SignalP"/>
    </source>
</evidence>
<accession>A0A840A477</accession>
<protein>
    <recommendedName>
        <fullName evidence="5">DUF2946 domain-containing protein</fullName>
    </recommendedName>
</protein>
<keyword evidence="4" id="KW-1185">Reference proteome</keyword>
<evidence type="ECO:0008006" key="5">
    <source>
        <dbReference type="Google" id="ProtNLM"/>
    </source>
</evidence>
<gene>
    <name evidence="3" type="ORF">GGQ61_003852</name>
</gene>
<organism evidence="3 4">
    <name type="scientific">Phenylobacterium haematophilum</name>
    <dbReference type="NCBI Taxonomy" id="98513"/>
    <lineage>
        <taxon>Bacteria</taxon>
        <taxon>Pseudomonadati</taxon>
        <taxon>Pseudomonadota</taxon>
        <taxon>Alphaproteobacteria</taxon>
        <taxon>Caulobacterales</taxon>
        <taxon>Caulobacteraceae</taxon>
        <taxon>Phenylobacterium</taxon>
    </lineage>
</organism>
<proteinExistence type="predicted"/>
<evidence type="ECO:0000313" key="3">
    <source>
        <dbReference type="EMBL" id="MBB3893114.1"/>
    </source>
</evidence>